<evidence type="ECO:0000256" key="1">
    <source>
        <dbReference type="ARBA" id="ARBA00009405"/>
    </source>
</evidence>
<dbReference type="Pfam" id="PF00682">
    <property type="entry name" value="HMGL-like"/>
    <property type="match status" value="1"/>
</dbReference>
<dbReference type="Proteomes" id="UP001597041">
    <property type="component" value="Unassembled WGS sequence"/>
</dbReference>
<evidence type="ECO:0000313" key="6">
    <source>
        <dbReference type="Proteomes" id="UP001597041"/>
    </source>
</evidence>
<evidence type="ECO:0000259" key="4">
    <source>
        <dbReference type="PROSITE" id="PS50991"/>
    </source>
</evidence>
<reference evidence="6" key="1">
    <citation type="journal article" date="2019" name="Int. J. Syst. Evol. Microbiol.">
        <title>The Global Catalogue of Microorganisms (GCM) 10K type strain sequencing project: providing services to taxonomists for standard genome sequencing and annotation.</title>
        <authorList>
            <consortium name="The Broad Institute Genomics Platform"/>
            <consortium name="The Broad Institute Genome Sequencing Center for Infectious Disease"/>
            <person name="Wu L."/>
            <person name="Ma J."/>
        </authorList>
    </citation>
    <scope>NUCLEOTIDE SEQUENCE [LARGE SCALE GENOMIC DNA]</scope>
    <source>
        <strain evidence="6">CCUG 56608</strain>
    </source>
</reference>
<gene>
    <name evidence="5" type="ORF">ACFQ19_05910</name>
</gene>
<comment type="similarity">
    <text evidence="1">Belongs to the HMG-CoA lyase family.</text>
</comment>
<dbReference type="PANTHER" id="PTHR42738:SF7">
    <property type="entry name" value="HYDROXYMETHYLGLUTARYL-COA LYASE"/>
    <property type="match status" value="1"/>
</dbReference>
<evidence type="ECO:0000256" key="3">
    <source>
        <dbReference type="ARBA" id="ARBA00023239"/>
    </source>
</evidence>
<dbReference type="PANTHER" id="PTHR42738">
    <property type="entry name" value="HYDROXYMETHYLGLUTARYL-COA LYASE"/>
    <property type="match status" value="1"/>
</dbReference>
<accession>A0ABW3ND58</accession>
<organism evidence="5 6">
    <name type="scientific">Oceanobacillus locisalsi</name>
    <dbReference type="NCBI Taxonomy" id="546107"/>
    <lineage>
        <taxon>Bacteria</taxon>
        <taxon>Bacillati</taxon>
        <taxon>Bacillota</taxon>
        <taxon>Bacilli</taxon>
        <taxon>Bacillales</taxon>
        <taxon>Bacillaceae</taxon>
        <taxon>Oceanobacillus</taxon>
    </lineage>
</organism>
<name>A0ABW3ND58_9BACI</name>
<dbReference type="CDD" id="cd07938">
    <property type="entry name" value="DRE_TIM_HMGL"/>
    <property type="match status" value="1"/>
</dbReference>
<protein>
    <submittedName>
        <fullName evidence="5">Hydroxymethylglutaryl-CoA lyase</fullName>
    </submittedName>
</protein>
<proteinExistence type="inferred from homology"/>
<dbReference type="InterPro" id="IPR043594">
    <property type="entry name" value="HMGL"/>
</dbReference>
<evidence type="ECO:0000313" key="5">
    <source>
        <dbReference type="EMBL" id="MFD1065554.1"/>
    </source>
</evidence>
<evidence type="ECO:0000256" key="2">
    <source>
        <dbReference type="ARBA" id="ARBA00022723"/>
    </source>
</evidence>
<dbReference type="InterPro" id="IPR000891">
    <property type="entry name" value="PYR_CT"/>
</dbReference>
<keyword evidence="2" id="KW-0479">Metal-binding</keyword>
<dbReference type="SUPFAM" id="SSF51569">
    <property type="entry name" value="Aldolase"/>
    <property type="match status" value="1"/>
</dbReference>
<dbReference type="RefSeq" id="WP_379591144.1">
    <property type="nucleotide sequence ID" value="NZ_JBHTKK010000004.1"/>
</dbReference>
<dbReference type="NCBIfam" id="NF004283">
    <property type="entry name" value="PRK05692.1"/>
    <property type="match status" value="1"/>
</dbReference>
<feature type="domain" description="Pyruvate carboxyltransferase" evidence="4">
    <location>
        <begin position="5"/>
        <end position="272"/>
    </location>
</feature>
<dbReference type="Gene3D" id="3.20.20.70">
    <property type="entry name" value="Aldolase class I"/>
    <property type="match status" value="1"/>
</dbReference>
<sequence length="304" mass="33212">MTQQITIVDVSPRDGLQIEANTVSTEHKAELIHKLTEAGIQKVEAASFVHPKRVPQMADAETLLEQISTNKQVQPIALIPNQKGFMRASHFPNLELNWAASATEAFSDKNLGMTIDKNFEMFTEVAKEAKMSGMEICFSIAVSFGCPYEGHVAEEKVLQLVEKAVQAGADRIGIADTIGIATPDEVDRLFQKVFKAAKDTKVSFHIHDTRGFGAANAYAAYTAGVRTFETAVSGIGGCPFAPGSAGNLATEDLVYLFERMGVHTGVDIHKLFEAADFAAELVSKKPLGRIRHLDRTRTIKEMME</sequence>
<keyword evidence="3 5" id="KW-0456">Lyase</keyword>
<dbReference type="EMBL" id="JBHTKK010000004">
    <property type="protein sequence ID" value="MFD1065554.1"/>
    <property type="molecule type" value="Genomic_DNA"/>
</dbReference>
<comment type="caution">
    <text evidence="5">The sequence shown here is derived from an EMBL/GenBank/DDBJ whole genome shotgun (WGS) entry which is preliminary data.</text>
</comment>
<dbReference type="PROSITE" id="PS50991">
    <property type="entry name" value="PYR_CT"/>
    <property type="match status" value="1"/>
</dbReference>
<dbReference type="GO" id="GO:0016829">
    <property type="term" value="F:lyase activity"/>
    <property type="evidence" value="ECO:0007669"/>
    <property type="project" value="UniProtKB-KW"/>
</dbReference>
<dbReference type="InterPro" id="IPR013785">
    <property type="entry name" value="Aldolase_TIM"/>
</dbReference>
<keyword evidence="6" id="KW-1185">Reference proteome</keyword>